<dbReference type="KEGG" id="gxy:GLX_21240"/>
<dbReference type="HOGENOM" id="CLU_1862532_0_0_5"/>
<protein>
    <submittedName>
        <fullName evidence="2">Uncharacterized protein</fullName>
    </submittedName>
</protein>
<evidence type="ECO:0000313" key="3">
    <source>
        <dbReference type="Proteomes" id="UP000009044"/>
    </source>
</evidence>
<dbReference type="EMBL" id="AP012159">
    <property type="protein sequence ID" value="BAK83977.1"/>
    <property type="molecule type" value="Genomic_DNA"/>
</dbReference>
<dbReference type="KEGG" id="gxy:GLX_15650"/>
<evidence type="ECO:0000313" key="1">
    <source>
        <dbReference type="EMBL" id="BAK83977.1"/>
    </source>
</evidence>
<dbReference type="STRING" id="634177.GLX_15650"/>
<accession>G2I0S8</accession>
<dbReference type="AlphaFoldDB" id="G2I0S8"/>
<dbReference type="RefSeq" id="WP_014105519.1">
    <property type="nucleotide sequence ID" value="NC_016027.1"/>
</dbReference>
<reference evidence="3" key="1">
    <citation type="journal article" date="2011" name="J. Bacteriol.">
        <title>Complete genome sequence of NBRC 3288, a unique cellulose-nonproducing strain of Gluconacetobacter xylinus isolated from vinegar.</title>
        <authorList>
            <person name="Ogino H."/>
            <person name="Azuma Y."/>
            <person name="Hosoyama A."/>
            <person name="Nakazawa H."/>
            <person name="Matsutani M."/>
            <person name="Hasegawa A."/>
            <person name="Otsuyama K."/>
            <person name="Matsushita K."/>
            <person name="Fujita N."/>
            <person name="Shirai M."/>
        </authorList>
    </citation>
    <scope>NUCLEOTIDE SEQUENCE [LARGE SCALE GENOMIC DNA]</scope>
    <source>
        <strain evidence="3">NBRC 3288 / BCRC 11682 / LMG 1693</strain>
    </source>
</reference>
<gene>
    <name evidence="1" type="ordered locus">GLX_15650</name>
    <name evidence="2" type="ordered locus">GLX_21240</name>
</gene>
<dbReference type="EMBL" id="AP012159">
    <property type="protein sequence ID" value="BAK84536.1"/>
    <property type="molecule type" value="Genomic_DNA"/>
</dbReference>
<dbReference type="PATRIC" id="fig|634177.7.peg.1790"/>
<sequence>MATSTYAWVHNGVVGQIITTDATLSSLYAPDFVAACVDVTAVSPVPQERWTATQAASGAWTFAAPVAAVVPLKTQAQDALTSAASATWQAYGMYGESTPADIVAYLKALQAIANGSDVTSTMLPVAPADLNGTSQTS</sequence>
<evidence type="ECO:0000313" key="2">
    <source>
        <dbReference type="EMBL" id="BAK84536.1"/>
    </source>
</evidence>
<dbReference type="Proteomes" id="UP000009044">
    <property type="component" value="Chromosome"/>
</dbReference>
<name>G2I0S8_KOMMN</name>
<organism evidence="2 3">
    <name type="scientific">Komagataeibacter medellinensis (strain NBRC 3288 / BCRC 11682 / LMG 1693 / Kondo 51)</name>
    <name type="common">Gluconacetobacter medellinensis</name>
    <dbReference type="NCBI Taxonomy" id="634177"/>
    <lineage>
        <taxon>Bacteria</taxon>
        <taxon>Pseudomonadati</taxon>
        <taxon>Pseudomonadota</taxon>
        <taxon>Alphaproteobacteria</taxon>
        <taxon>Acetobacterales</taxon>
        <taxon>Acetobacteraceae</taxon>
        <taxon>Komagataeibacter</taxon>
    </lineage>
</organism>
<proteinExistence type="predicted"/>
<reference evidence="2" key="2">
    <citation type="submission" date="2011-04" db="EMBL/GenBank/DDBJ databases">
        <authorList>
            <consortium name="Gluconacetobacter xylinus genome sequencing consortium"/>
        </authorList>
    </citation>
    <scope>NUCLEOTIDE SEQUENCE</scope>
    <source>
        <strain evidence="2">NBRC 3288</strain>
    </source>
</reference>